<reference evidence="4 5" key="1">
    <citation type="submission" date="2020-07" db="EMBL/GenBank/DDBJ databases">
        <title>Genome of Haloechinothrix sp.</title>
        <authorList>
            <person name="Tang S.-K."/>
            <person name="Yang L."/>
            <person name="Zhu W.-Y."/>
        </authorList>
    </citation>
    <scope>NUCLEOTIDE SEQUENCE [LARGE SCALE GENOMIC DNA]</scope>
    <source>
        <strain evidence="4 5">YIM 98757</strain>
    </source>
</reference>
<comment type="caution">
    <text evidence="4">The sequence shown here is derived from an EMBL/GenBank/DDBJ whole genome shotgun (WGS) entry which is preliminary data.</text>
</comment>
<dbReference type="CDD" id="cd11614">
    <property type="entry name" value="SAF_CpaB_FlgA_like"/>
    <property type="match status" value="1"/>
</dbReference>
<dbReference type="SMART" id="SM00858">
    <property type="entry name" value="SAF"/>
    <property type="match status" value="1"/>
</dbReference>
<protein>
    <submittedName>
        <fullName evidence="4">SAF domain-containing protein</fullName>
    </submittedName>
</protein>
<evidence type="ECO:0000256" key="2">
    <source>
        <dbReference type="SAM" id="Phobius"/>
    </source>
</evidence>
<keyword evidence="2" id="KW-1133">Transmembrane helix</keyword>
<proteinExistence type="predicted"/>
<dbReference type="InterPro" id="IPR013974">
    <property type="entry name" value="SAF"/>
</dbReference>
<feature type="region of interest" description="Disordered" evidence="1">
    <location>
        <begin position="1"/>
        <end position="27"/>
    </location>
</feature>
<evidence type="ECO:0000313" key="4">
    <source>
        <dbReference type="EMBL" id="MBA0127269.1"/>
    </source>
</evidence>
<dbReference type="InterPro" id="IPR036732">
    <property type="entry name" value="AFP_Neu5c_C_sf"/>
</dbReference>
<feature type="transmembrane region" description="Helical" evidence="2">
    <location>
        <begin position="35"/>
        <end position="56"/>
    </location>
</feature>
<keyword evidence="5" id="KW-1185">Reference proteome</keyword>
<keyword evidence="2" id="KW-0472">Membrane</keyword>
<evidence type="ECO:0000313" key="5">
    <source>
        <dbReference type="Proteomes" id="UP000582974"/>
    </source>
</evidence>
<dbReference type="RefSeq" id="WP_180894088.1">
    <property type="nucleotide sequence ID" value="NZ_JACCKD010000006.1"/>
</dbReference>
<name>A0A838ADA2_9PSEU</name>
<dbReference type="EMBL" id="JACCKD010000006">
    <property type="protein sequence ID" value="MBA0127269.1"/>
    <property type="molecule type" value="Genomic_DNA"/>
</dbReference>
<dbReference type="Pfam" id="PF08666">
    <property type="entry name" value="SAF"/>
    <property type="match status" value="1"/>
</dbReference>
<accession>A0A838ADA2</accession>
<evidence type="ECO:0000259" key="3">
    <source>
        <dbReference type="SMART" id="SM00858"/>
    </source>
</evidence>
<dbReference type="AlphaFoldDB" id="A0A838ADA2"/>
<feature type="domain" description="SAF" evidence="3">
    <location>
        <begin position="63"/>
        <end position="126"/>
    </location>
</feature>
<dbReference type="SUPFAM" id="SSF51269">
    <property type="entry name" value="AFP III-like domain"/>
    <property type="match status" value="1"/>
</dbReference>
<keyword evidence="2" id="KW-0812">Transmembrane</keyword>
<gene>
    <name evidence="4" type="ORF">H0B56_17095</name>
</gene>
<sequence>MSLRPDAADTADAQVSPPTTAASERVPRVPRRRRWWLAGIAVALAACGGLGGWLVIAAADERVEVLVAAHDIPWGTNLSAQNVTTAWAAPDEATAVVLAADRDQVLGRTTAMSVPRGALLAPGHVREHPLPGPEEILVSMRGQSLPAHGVQPGARVRVVPVAESAPAETDTTTGESVDARVVEVGETDTQDRTRVDVVVAARASQAAINAAAGDVVFVVLGPGS</sequence>
<evidence type="ECO:0000256" key="1">
    <source>
        <dbReference type="SAM" id="MobiDB-lite"/>
    </source>
</evidence>
<organism evidence="4 5">
    <name type="scientific">Haloechinothrix aidingensis</name>
    <dbReference type="NCBI Taxonomy" id="2752311"/>
    <lineage>
        <taxon>Bacteria</taxon>
        <taxon>Bacillati</taxon>
        <taxon>Actinomycetota</taxon>
        <taxon>Actinomycetes</taxon>
        <taxon>Pseudonocardiales</taxon>
        <taxon>Pseudonocardiaceae</taxon>
        <taxon>Haloechinothrix</taxon>
    </lineage>
</organism>
<dbReference type="Proteomes" id="UP000582974">
    <property type="component" value="Unassembled WGS sequence"/>
</dbReference>